<proteinExistence type="predicted"/>
<dbReference type="PANTHER" id="PTHR47659">
    <property type="entry name" value="ZN(II)2CYS6 TRANSCRIPTION FACTOR (EUROFUNG)-RELATED"/>
    <property type="match status" value="1"/>
</dbReference>
<feature type="compositionally biased region" description="Basic residues" evidence="3">
    <location>
        <begin position="47"/>
        <end position="63"/>
    </location>
</feature>
<feature type="compositionally biased region" description="Polar residues" evidence="3">
    <location>
        <begin position="505"/>
        <end position="514"/>
    </location>
</feature>
<evidence type="ECO:0000256" key="1">
    <source>
        <dbReference type="ARBA" id="ARBA00022723"/>
    </source>
</evidence>
<feature type="compositionally biased region" description="Polar residues" evidence="3">
    <location>
        <begin position="74"/>
        <end position="103"/>
    </location>
</feature>
<dbReference type="CDD" id="cd00067">
    <property type="entry name" value="GAL4"/>
    <property type="match status" value="1"/>
</dbReference>
<dbReference type="GO" id="GO:0000981">
    <property type="term" value="F:DNA-binding transcription factor activity, RNA polymerase II-specific"/>
    <property type="evidence" value="ECO:0007669"/>
    <property type="project" value="InterPro"/>
</dbReference>
<feature type="compositionally biased region" description="Low complexity" evidence="3">
    <location>
        <begin position="775"/>
        <end position="784"/>
    </location>
</feature>
<feature type="region of interest" description="Disordered" evidence="3">
    <location>
        <begin position="638"/>
        <end position="673"/>
    </location>
</feature>
<evidence type="ECO:0000313" key="5">
    <source>
        <dbReference type="EMBL" id="RKP37425.1"/>
    </source>
</evidence>
<evidence type="ECO:0000256" key="3">
    <source>
        <dbReference type="SAM" id="MobiDB-lite"/>
    </source>
</evidence>
<feature type="region of interest" description="Disordered" evidence="3">
    <location>
        <begin position="823"/>
        <end position="877"/>
    </location>
</feature>
<dbReference type="AlphaFoldDB" id="A0A4P9ZV31"/>
<dbReference type="SMART" id="SM00066">
    <property type="entry name" value="GAL4"/>
    <property type="match status" value="1"/>
</dbReference>
<protein>
    <recommendedName>
        <fullName evidence="4">Zn(2)-C6 fungal-type domain-containing protein</fullName>
    </recommendedName>
</protein>
<evidence type="ECO:0000256" key="2">
    <source>
        <dbReference type="ARBA" id="ARBA00023242"/>
    </source>
</evidence>
<dbReference type="PROSITE" id="PS50048">
    <property type="entry name" value="ZN2_CY6_FUNGAL_2"/>
    <property type="match status" value="1"/>
</dbReference>
<feature type="region of interest" description="Disordered" evidence="3">
    <location>
        <begin position="505"/>
        <end position="529"/>
    </location>
</feature>
<feature type="region of interest" description="Disordered" evidence="3">
    <location>
        <begin position="43"/>
        <end position="106"/>
    </location>
</feature>
<feature type="compositionally biased region" description="Low complexity" evidence="3">
    <location>
        <begin position="308"/>
        <end position="320"/>
    </location>
</feature>
<dbReference type="InterPro" id="IPR050335">
    <property type="entry name" value="ERT1_acuK_gluconeogen_tf"/>
</dbReference>
<dbReference type="GO" id="GO:0008270">
    <property type="term" value="F:zinc ion binding"/>
    <property type="evidence" value="ECO:0007669"/>
    <property type="project" value="InterPro"/>
</dbReference>
<feature type="compositionally biased region" description="Low complexity" evidence="3">
    <location>
        <begin position="369"/>
        <end position="389"/>
    </location>
</feature>
<feature type="compositionally biased region" description="Polar residues" evidence="3">
    <location>
        <begin position="579"/>
        <end position="588"/>
    </location>
</feature>
<feature type="compositionally biased region" description="Low complexity" evidence="3">
    <location>
        <begin position="648"/>
        <end position="673"/>
    </location>
</feature>
<dbReference type="STRING" id="215637.A0A4P9ZV31"/>
<keyword evidence="6" id="KW-1185">Reference proteome</keyword>
<feature type="region of interest" description="Disordered" evidence="3">
    <location>
        <begin position="566"/>
        <end position="621"/>
    </location>
</feature>
<reference evidence="6" key="1">
    <citation type="journal article" date="2018" name="Nat. Microbiol.">
        <title>Leveraging single-cell genomics to expand the fungal tree of life.</title>
        <authorList>
            <person name="Ahrendt S.R."/>
            <person name="Quandt C.A."/>
            <person name="Ciobanu D."/>
            <person name="Clum A."/>
            <person name="Salamov A."/>
            <person name="Andreopoulos B."/>
            <person name="Cheng J.F."/>
            <person name="Woyke T."/>
            <person name="Pelin A."/>
            <person name="Henrissat B."/>
            <person name="Reynolds N.K."/>
            <person name="Benny G.L."/>
            <person name="Smith M.E."/>
            <person name="James T.Y."/>
            <person name="Grigoriev I.V."/>
        </authorList>
    </citation>
    <scope>NUCLEOTIDE SEQUENCE [LARGE SCALE GENOMIC DNA]</scope>
    <source>
        <strain evidence="6">RSA 468</strain>
    </source>
</reference>
<feature type="compositionally biased region" description="Pro residues" evidence="3">
    <location>
        <begin position="400"/>
        <end position="410"/>
    </location>
</feature>
<name>A0A4P9ZV31_9FUNG</name>
<dbReference type="PANTHER" id="PTHR47659:SF7">
    <property type="entry name" value="FUNGAL TRANSCRIPTIONAL REGULATORY PROTEIN, N-TERMINAL DOMAIN-CONTAINING PROTEIN"/>
    <property type="match status" value="1"/>
</dbReference>
<feature type="compositionally biased region" description="Polar residues" evidence="3">
    <location>
        <begin position="867"/>
        <end position="877"/>
    </location>
</feature>
<organism evidence="5 6">
    <name type="scientific">Dimargaris cristalligena</name>
    <dbReference type="NCBI Taxonomy" id="215637"/>
    <lineage>
        <taxon>Eukaryota</taxon>
        <taxon>Fungi</taxon>
        <taxon>Fungi incertae sedis</taxon>
        <taxon>Zoopagomycota</taxon>
        <taxon>Kickxellomycotina</taxon>
        <taxon>Dimargaritomycetes</taxon>
        <taxon>Dimargaritales</taxon>
        <taxon>Dimargaritaceae</taxon>
        <taxon>Dimargaris</taxon>
    </lineage>
</organism>
<dbReference type="EMBL" id="ML002496">
    <property type="protein sequence ID" value="RKP37425.1"/>
    <property type="molecule type" value="Genomic_DNA"/>
</dbReference>
<sequence>MAAAKRKQVKNACTNCQKACKKCDDARPCQRCVKYGLEDSCHNSARKERKKGIKRGPYKRRQTRSATEAHRRASISSDNTVGSSTTGHPSLTDLVTPQTSPSSYPYDGMAAVAAAAAASAEGGGGGGPSYSARQQPTQPMGYAAAHPHLAPLYPPPIEVPGVYPTGRSSTGMPTPVAEIPEDPLSAHPSAGGGTSESKLSILSELCSAVLDTRPEPVPVVPSNRASPEAVAAVAQLRPGTRPSSPTHRLTSQLYDVHIQSPLYPSNTTLPRVVPSTSSVRSSVDPGSPSIAAAHHQYPLHAHRQHAPAGRSLGLASSSSRLARRRSHTVGGSQRSPNWPPCREGAAPPLPTSPHYHYPPGEGTSGSPGGPVRRQSGLRSTRSTSSMRLSPPDQNRMAISPSPPPPLPPLPRIIMTSRADRQLPPELPPLSPAATPLTSTDRRPSPILSVEPSHKRRRSFSAHTQPSADPATPTTTTTAAAGASPRLTRFSDPNLRASSTFYATITHGTETSRPGCSSGPAGSYQRADPFYPHKVQLPSPLPTPVTGVFSSEKPHPLRLADYRADIPPPPPDVATLAPLSPQTPASTDFQLPPLKDPEGATAGGGSTLHHRKLTPSLTVMTPDTNDMRLEDRSQAAIASFNQKFPPPSRSSLGLGLGSRTISSTSSTTTTTTSPTLADTTLREDFSHRRSAFTPTFSASGFPIDHPFHHSGTKLPPPPVPQLPSQHRSFPELGRSAASGQPEGLTSSPLPPPPLPAFRLQQRHRNFTAPDSTRPTLPHLPHPLQQGNSGGTLGGGGGSGSPPPATALSCPNTPYDRIHHQVFANESGRTGGVEALDQNPTTAGHDEPPAGPDSTDGQWSAVPTGAAPHSSSSRVVSPM</sequence>
<feature type="compositionally biased region" description="Low complexity" evidence="3">
    <location>
        <begin position="465"/>
        <end position="484"/>
    </location>
</feature>
<gene>
    <name evidence="5" type="ORF">BJ085DRAFT_32690</name>
</gene>
<feature type="compositionally biased region" description="Gly residues" evidence="3">
    <location>
        <begin position="786"/>
        <end position="798"/>
    </location>
</feature>
<evidence type="ECO:0000313" key="6">
    <source>
        <dbReference type="Proteomes" id="UP000268162"/>
    </source>
</evidence>
<feature type="region of interest" description="Disordered" evidence="3">
    <location>
        <begin position="266"/>
        <end position="491"/>
    </location>
</feature>
<feature type="compositionally biased region" description="Low complexity" evidence="3">
    <location>
        <begin position="270"/>
        <end position="289"/>
    </location>
</feature>
<feature type="domain" description="Zn(2)-C6 fungal-type" evidence="4">
    <location>
        <begin position="12"/>
        <end position="41"/>
    </location>
</feature>
<feature type="region of interest" description="Disordered" evidence="3">
    <location>
        <begin position="695"/>
        <end position="811"/>
    </location>
</feature>
<evidence type="ECO:0000259" key="4">
    <source>
        <dbReference type="PROSITE" id="PS50048"/>
    </source>
</evidence>
<accession>A0A4P9ZV31</accession>
<keyword evidence="2" id="KW-0539">Nucleus</keyword>
<keyword evidence="1" id="KW-0479">Metal-binding</keyword>
<dbReference type="Proteomes" id="UP000268162">
    <property type="component" value="Unassembled WGS sequence"/>
</dbReference>
<dbReference type="InterPro" id="IPR001138">
    <property type="entry name" value="Zn2Cys6_DnaBD"/>
</dbReference>